<dbReference type="InParanoid" id="A0A067MWC9"/>
<evidence type="ECO:0000313" key="3">
    <source>
        <dbReference type="Proteomes" id="UP000027195"/>
    </source>
</evidence>
<dbReference type="AlphaFoldDB" id="A0A067MWC9"/>
<organism evidence="2 3">
    <name type="scientific">Botryobasidium botryosum (strain FD-172 SS1)</name>
    <dbReference type="NCBI Taxonomy" id="930990"/>
    <lineage>
        <taxon>Eukaryota</taxon>
        <taxon>Fungi</taxon>
        <taxon>Dikarya</taxon>
        <taxon>Basidiomycota</taxon>
        <taxon>Agaricomycotina</taxon>
        <taxon>Agaricomycetes</taxon>
        <taxon>Cantharellales</taxon>
        <taxon>Botryobasidiaceae</taxon>
        <taxon>Botryobasidium</taxon>
    </lineage>
</organism>
<keyword evidence="1" id="KW-0472">Membrane</keyword>
<feature type="transmembrane region" description="Helical" evidence="1">
    <location>
        <begin position="122"/>
        <end position="145"/>
    </location>
</feature>
<name>A0A067MWC9_BOTB1</name>
<feature type="transmembrane region" description="Helical" evidence="1">
    <location>
        <begin position="7"/>
        <end position="27"/>
    </location>
</feature>
<keyword evidence="1" id="KW-0812">Transmembrane</keyword>
<keyword evidence="1" id="KW-1133">Transmembrane helix</keyword>
<accession>A0A067MWC9</accession>
<reference evidence="3" key="1">
    <citation type="journal article" date="2014" name="Proc. Natl. Acad. Sci. U.S.A.">
        <title>Extensive sampling of basidiomycete genomes demonstrates inadequacy of the white-rot/brown-rot paradigm for wood decay fungi.</title>
        <authorList>
            <person name="Riley R."/>
            <person name="Salamov A.A."/>
            <person name="Brown D.W."/>
            <person name="Nagy L.G."/>
            <person name="Floudas D."/>
            <person name="Held B.W."/>
            <person name="Levasseur A."/>
            <person name="Lombard V."/>
            <person name="Morin E."/>
            <person name="Otillar R."/>
            <person name="Lindquist E.A."/>
            <person name="Sun H."/>
            <person name="LaButti K.M."/>
            <person name="Schmutz J."/>
            <person name="Jabbour D."/>
            <person name="Luo H."/>
            <person name="Baker S.E."/>
            <person name="Pisabarro A.G."/>
            <person name="Walton J.D."/>
            <person name="Blanchette R.A."/>
            <person name="Henrissat B."/>
            <person name="Martin F."/>
            <person name="Cullen D."/>
            <person name="Hibbett D.S."/>
            <person name="Grigoriev I.V."/>
        </authorList>
    </citation>
    <scope>NUCLEOTIDE SEQUENCE [LARGE SCALE GENOMIC DNA]</scope>
    <source>
        <strain evidence="3">FD-172 SS1</strain>
    </source>
</reference>
<sequence>MIRQEIVVIFFVVMFLFILGSQVQNFYAESSTLLTSHLCETQCAPYNSLVMNCASQLESSIINSFESCLCSANELDASLAQCFTCSHYWVNSTKLRQAIGAVIAPCNRTADNLALGPLESLAISPSITTFKIAAISAVVGLGLLLF</sequence>
<protein>
    <submittedName>
        <fullName evidence="2">Uncharacterized protein</fullName>
    </submittedName>
</protein>
<evidence type="ECO:0000313" key="2">
    <source>
        <dbReference type="EMBL" id="KDQ19015.1"/>
    </source>
</evidence>
<dbReference type="EMBL" id="KL198020">
    <property type="protein sequence ID" value="KDQ19015.1"/>
    <property type="molecule type" value="Genomic_DNA"/>
</dbReference>
<keyword evidence="3" id="KW-1185">Reference proteome</keyword>
<dbReference type="Proteomes" id="UP000027195">
    <property type="component" value="Unassembled WGS sequence"/>
</dbReference>
<evidence type="ECO:0000256" key="1">
    <source>
        <dbReference type="SAM" id="Phobius"/>
    </source>
</evidence>
<dbReference type="HOGENOM" id="CLU_1777138_0_0_1"/>
<gene>
    <name evidence="2" type="ORF">BOTBODRAFT_63147</name>
</gene>
<proteinExistence type="predicted"/>